<keyword evidence="2" id="KW-1185">Reference proteome</keyword>
<dbReference type="RefSeq" id="XP_040739309.1">
    <property type="nucleotide sequence ID" value="XM_040883746.1"/>
</dbReference>
<proteinExistence type="predicted"/>
<sequence length="93" mass="10992">MWALFRCVRVCAQTPDEPSWKKPVLQAPIDGSEDRLCWAPRAPRVRRRQSDACLPRKLYLQPFSCVAEDIRDISGRWHIHSFRCERIQIRMLA</sequence>
<dbReference type="EMBL" id="MCFD01000079">
    <property type="protein sequence ID" value="ORX64613.1"/>
    <property type="molecule type" value="Genomic_DNA"/>
</dbReference>
<dbReference type="GeneID" id="63800394"/>
<accession>A0A1Y1VTU8</accession>
<dbReference type="AlphaFoldDB" id="A0A1Y1VTU8"/>
<protein>
    <submittedName>
        <fullName evidence="1">Uncharacterized protein</fullName>
    </submittedName>
</protein>
<reference evidence="1 2" key="1">
    <citation type="submission" date="2016-07" db="EMBL/GenBank/DDBJ databases">
        <title>Pervasive Adenine N6-methylation of Active Genes in Fungi.</title>
        <authorList>
            <consortium name="DOE Joint Genome Institute"/>
            <person name="Mondo S.J."/>
            <person name="Dannebaum R.O."/>
            <person name="Kuo R.C."/>
            <person name="Labutti K."/>
            <person name="Haridas S."/>
            <person name="Kuo A."/>
            <person name="Salamov A."/>
            <person name="Ahrendt S.R."/>
            <person name="Lipzen A."/>
            <person name="Sullivan W."/>
            <person name="Andreopoulos W.B."/>
            <person name="Clum A."/>
            <person name="Lindquist E."/>
            <person name="Daum C."/>
            <person name="Ramamoorthy G.K."/>
            <person name="Gryganskyi A."/>
            <person name="Culley D."/>
            <person name="Magnuson J.K."/>
            <person name="James T.Y."/>
            <person name="O'Malley M.A."/>
            <person name="Stajich J.E."/>
            <person name="Spatafora J.W."/>
            <person name="Visel A."/>
            <person name="Grigoriev I.V."/>
        </authorList>
    </citation>
    <scope>NUCLEOTIDE SEQUENCE [LARGE SCALE GENOMIC DNA]</scope>
    <source>
        <strain evidence="1 2">ATCC 12442</strain>
    </source>
</reference>
<dbReference type="Proteomes" id="UP000193922">
    <property type="component" value="Unassembled WGS sequence"/>
</dbReference>
<name>A0A1Y1VTU8_9FUNG</name>
<comment type="caution">
    <text evidence="1">The sequence shown here is derived from an EMBL/GenBank/DDBJ whole genome shotgun (WGS) entry which is preliminary data.</text>
</comment>
<evidence type="ECO:0000313" key="2">
    <source>
        <dbReference type="Proteomes" id="UP000193922"/>
    </source>
</evidence>
<organism evidence="1 2">
    <name type="scientific">Linderina pennispora</name>
    <dbReference type="NCBI Taxonomy" id="61395"/>
    <lineage>
        <taxon>Eukaryota</taxon>
        <taxon>Fungi</taxon>
        <taxon>Fungi incertae sedis</taxon>
        <taxon>Zoopagomycota</taxon>
        <taxon>Kickxellomycotina</taxon>
        <taxon>Kickxellomycetes</taxon>
        <taxon>Kickxellales</taxon>
        <taxon>Kickxellaceae</taxon>
        <taxon>Linderina</taxon>
    </lineage>
</organism>
<gene>
    <name evidence="1" type="ORF">DL89DRAFT_168033</name>
</gene>
<evidence type="ECO:0000313" key="1">
    <source>
        <dbReference type="EMBL" id="ORX64613.1"/>
    </source>
</evidence>